<dbReference type="EMBL" id="LRGB01028227">
    <property type="protein sequence ID" value="KZR95582.1"/>
    <property type="molecule type" value="Genomic_DNA"/>
</dbReference>
<proteinExistence type="predicted"/>
<gene>
    <name evidence="2" type="ORF">APZ42_010617</name>
</gene>
<feature type="coiled-coil region" evidence="1">
    <location>
        <begin position="17"/>
        <end position="72"/>
    </location>
</feature>
<evidence type="ECO:0000313" key="3">
    <source>
        <dbReference type="Proteomes" id="UP000076858"/>
    </source>
</evidence>
<comment type="caution">
    <text evidence="2">The sequence shown here is derived from an EMBL/GenBank/DDBJ whole genome shotgun (WGS) entry which is preliminary data.</text>
</comment>
<keyword evidence="3" id="KW-1185">Reference proteome</keyword>
<reference evidence="2 3" key="1">
    <citation type="submission" date="2016-03" db="EMBL/GenBank/DDBJ databases">
        <title>EvidentialGene: Evidence-directed Construction of Genes on Genomes.</title>
        <authorList>
            <person name="Gilbert D.G."/>
            <person name="Choi J.-H."/>
            <person name="Mockaitis K."/>
            <person name="Colbourne J."/>
            <person name="Pfrender M."/>
        </authorList>
    </citation>
    <scope>NUCLEOTIDE SEQUENCE [LARGE SCALE GENOMIC DNA]</scope>
    <source>
        <strain evidence="2 3">Xinb3</strain>
        <tissue evidence="2">Complete organism</tissue>
    </source>
</reference>
<protein>
    <submittedName>
        <fullName evidence="2">Uncharacterized protein</fullName>
    </submittedName>
</protein>
<name>A0A164DAW8_9CRUS</name>
<evidence type="ECO:0000256" key="1">
    <source>
        <dbReference type="SAM" id="Coils"/>
    </source>
</evidence>
<evidence type="ECO:0000313" key="2">
    <source>
        <dbReference type="EMBL" id="KZR95582.1"/>
    </source>
</evidence>
<dbReference type="AlphaFoldDB" id="A0A164DAW8"/>
<sequence length="90" mass="10400">MHALPGTEEIFSAEDRNVAIKKEKETMNEKCRKLRSKLNTMEKKLEKSNLNVKNLRSDCKKLLKEKKSAFQNQMGHLSEMVNGGSFIIFK</sequence>
<organism evidence="2 3">
    <name type="scientific">Daphnia magna</name>
    <dbReference type="NCBI Taxonomy" id="35525"/>
    <lineage>
        <taxon>Eukaryota</taxon>
        <taxon>Metazoa</taxon>
        <taxon>Ecdysozoa</taxon>
        <taxon>Arthropoda</taxon>
        <taxon>Crustacea</taxon>
        <taxon>Branchiopoda</taxon>
        <taxon>Diplostraca</taxon>
        <taxon>Cladocera</taxon>
        <taxon>Anomopoda</taxon>
        <taxon>Daphniidae</taxon>
        <taxon>Daphnia</taxon>
    </lineage>
</organism>
<dbReference type="Proteomes" id="UP000076858">
    <property type="component" value="Unassembled WGS sequence"/>
</dbReference>
<keyword evidence="1" id="KW-0175">Coiled coil</keyword>
<accession>A0A164DAW8</accession>